<gene>
    <name evidence="2" type="ORF">F5X68DRAFT_201132</name>
</gene>
<organism evidence="2 3">
    <name type="scientific">Plectosphaerella plurivora</name>
    <dbReference type="NCBI Taxonomy" id="936078"/>
    <lineage>
        <taxon>Eukaryota</taxon>
        <taxon>Fungi</taxon>
        <taxon>Dikarya</taxon>
        <taxon>Ascomycota</taxon>
        <taxon>Pezizomycotina</taxon>
        <taxon>Sordariomycetes</taxon>
        <taxon>Hypocreomycetidae</taxon>
        <taxon>Glomerellales</taxon>
        <taxon>Plectosphaerellaceae</taxon>
        <taxon>Plectosphaerella</taxon>
    </lineage>
</organism>
<reference evidence="2" key="1">
    <citation type="journal article" date="2021" name="Nat. Commun.">
        <title>Genetic determinants of endophytism in the Arabidopsis root mycobiome.</title>
        <authorList>
            <person name="Mesny F."/>
            <person name="Miyauchi S."/>
            <person name="Thiergart T."/>
            <person name="Pickel B."/>
            <person name="Atanasova L."/>
            <person name="Karlsson M."/>
            <person name="Huettel B."/>
            <person name="Barry K.W."/>
            <person name="Haridas S."/>
            <person name="Chen C."/>
            <person name="Bauer D."/>
            <person name="Andreopoulos W."/>
            <person name="Pangilinan J."/>
            <person name="LaButti K."/>
            <person name="Riley R."/>
            <person name="Lipzen A."/>
            <person name="Clum A."/>
            <person name="Drula E."/>
            <person name="Henrissat B."/>
            <person name="Kohler A."/>
            <person name="Grigoriev I.V."/>
            <person name="Martin F.M."/>
            <person name="Hacquard S."/>
        </authorList>
    </citation>
    <scope>NUCLEOTIDE SEQUENCE</scope>
    <source>
        <strain evidence="2">MPI-SDFR-AT-0117</strain>
    </source>
</reference>
<evidence type="ECO:0000313" key="2">
    <source>
        <dbReference type="EMBL" id="KAH6692574.1"/>
    </source>
</evidence>
<keyword evidence="3" id="KW-1185">Reference proteome</keyword>
<protein>
    <submittedName>
        <fullName evidence="2">Uncharacterized protein</fullName>
    </submittedName>
</protein>
<sequence>MSTSSTSRRMPSDLPSRAVALVLCLISIGFLAHLNLRWDSEVFKTPLILVVVSTVLILVGFGSSLNAWRVNASWCPKRTASLAFLSLAAAGLSAACAALTAQPGDEYDSKIRASTVGVQISAAVLEFIAAVFALLSFTGFGRDKQTHAVPAKNHRISEESV</sequence>
<accession>A0A9P8VIA8</accession>
<comment type="caution">
    <text evidence="2">The sequence shown here is derived from an EMBL/GenBank/DDBJ whole genome shotgun (WGS) entry which is preliminary data.</text>
</comment>
<proteinExistence type="predicted"/>
<keyword evidence="1" id="KW-1133">Transmembrane helix</keyword>
<dbReference type="Proteomes" id="UP000770015">
    <property type="component" value="Unassembled WGS sequence"/>
</dbReference>
<feature type="transmembrane region" description="Helical" evidence="1">
    <location>
        <begin position="120"/>
        <end position="140"/>
    </location>
</feature>
<dbReference type="AlphaFoldDB" id="A0A9P8VIA8"/>
<name>A0A9P8VIA8_9PEZI</name>
<dbReference type="EMBL" id="JAGSXJ010000004">
    <property type="protein sequence ID" value="KAH6692574.1"/>
    <property type="molecule type" value="Genomic_DNA"/>
</dbReference>
<evidence type="ECO:0000256" key="1">
    <source>
        <dbReference type="SAM" id="Phobius"/>
    </source>
</evidence>
<evidence type="ECO:0000313" key="3">
    <source>
        <dbReference type="Proteomes" id="UP000770015"/>
    </source>
</evidence>
<keyword evidence="1" id="KW-0472">Membrane</keyword>
<feature type="transmembrane region" description="Helical" evidence="1">
    <location>
        <begin position="47"/>
        <end position="68"/>
    </location>
</feature>
<feature type="transmembrane region" description="Helical" evidence="1">
    <location>
        <begin position="80"/>
        <end position="100"/>
    </location>
</feature>
<keyword evidence="1" id="KW-0812">Transmembrane</keyword>